<reference evidence="3 4" key="1">
    <citation type="submission" date="2020-07" db="EMBL/GenBank/DDBJ databases">
        <title>Description of Limosilactobacillus balticus sp. nov., Limosilactobacillus agrestis sp. nov., Limosilactobacillus albertensis sp. nov., Limosilactobacillus rudii sp. nov., Limosilactobacillus fastidiosus sp. nov., five novel Limosilactobacillus species isolated from the vertebrate gastrointestinal tract, and proposal of 6 subspecies of Limosilactobacillus reuteri adapted to the gastrointestinal tract of specific vertebrate hosts.</title>
        <authorList>
            <person name="Li F."/>
            <person name="Cheng C."/>
            <person name="Zheng J."/>
            <person name="Quevedo R.M."/>
            <person name="Li J."/>
            <person name="Roos S."/>
            <person name="Gaenzle M.G."/>
            <person name="Walter J."/>
        </authorList>
    </citation>
    <scope>NUCLEOTIDE SEQUENCE [LARGE SCALE GENOMIC DNA]</scope>
    <source>
        <strain evidence="3 4">WF-MA3-C</strain>
    </source>
</reference>
<comment type="caution">
    <text evidence="3">The sequence shown here is derived from an EMBL/GenBank/DDBJ whole genome shotgun (WGS) entry which is preliminary data.</text>
</comment>
<feature type="region of interest" description="Disordered" evidence="1">
    <location>
        <begin position="295"/>
        <end position="361"/>
    </location>
</feature>
<name>A0A7W3U0I0_9LACO</name>
<dbReference type="EMBL" id="JACIUY010000064">
    <property type="protein sequence ID" value="MBB1086693.1"/>
    <property type="molecule type" value="Genomic_DNA"/>
</dbReference>
<dbReference type="PROSITE" id="PS51257">
    <property type="entry name" value="PROKAR_LIPOPROTEIN"/>
    <property type="match status" value="1"/>
</dbReference>
<dbReference type="Proteomes" id="UP000518255">
    <property type="component" value="Unassembled WGS sequence"/>
</dbReference>
<protein>
    <recommendedName>
        <fullName evidence="5">DUF5067 domain-containing protein</fullName>
    </recommendedName>
</protein>
<evidence type="ECO:0000313" key="3">
    <source>
        <dbReference type="EMBL" id="MBB1086693.1"/>
    </source>
</evidence>
<accession>A0A7W3U0I0</accession>
<sequence>MKKMGLICALLMLCGGLTACAKKINGKKAYKVNITSTSKVSGKRSELIEIKGTTSAPDGYEVVAVKNDGKDDPVCNNRNMKNYVQVKKGKFTGYIDPLQYNSNVKKGTTLKYHFAAVKNVKRLGNKDKKAIKEKFESNSIKLSFNPVTEFVQSNVQKVLGSGAIVSKKSKTVFAITPKKDSNFENGVSESMYGDKSKWSKITNKINNLSSRLKTPAGRIALVLINPENHKKFLLVSIGGKAKVDSISSGTVNSNTSNASNMKSSAASTNASNDDSDSDDFDLGVILGYLLAYDDEYGDDSEDTNDDYDYSNNDSDNYSNDDNYNDSNDYDDYGNSGNSQDDNSSSTLPPSPNVDDEDSFAY</sequence>
<organism evidence="3 4">
    <name type="scientific">Limosilactobacillus fastidiosus</name>
    <dbReference type="NCBI Taxonomy" id="2759855"/>
    <lineage>
        <taxon>Bacteria</taxon>
        <taxon>Bacillati</taxon>
        <taxon>Bacillota</taxon>
        <taxon>Bacilli</taxon>
        <taxon>Lactobacillales</taxon>
        <taxon>Lactobacillaceae</taxon>
        <taxon>Limosilactobacillus</taxon>
    </lineage>
</organism>
<dbReference type="AlphaFoldDB" id="A0A7W3U0I0"/>
<feature type="compositionally biased region" description="Acidic residues" evidence="1">
    <location>
        <begin position="295"/>
        <end position="308"/>
    </location>
</feature>
<keyword evidence="2" id="KW-0732">Signal</keyword>
<feature type="region of interest" description="Disordered" evidence="1">
    <location>
        <begin position="248"/>
        <end position="276"/>
    </location>
</feature>
<evidence type="ECO:0008006" key="5">
    <source>
        <dbReference type="Google" id="ProtNLM"/>
    </source>
</evidence>
<feature type="chain" id="PRO_5031243894" description="DUF5067 domain-containing protein" evidence="2">
    <location>
        <begin position="22"/>
        <end position="361"/>
    </location>
</feature>
<dbReference type="RefSeq" id="WP_182581562.1">
    <property type="nucleotide sequence ID" value="NZ_JACIUY010000064.1"/>
</dbReference>
<proteinExistence type="predicted"/>
<feature type="signal peptide" evidence="2">
    <location>
        <begin position="1"/>
        <end position="21"/>
    </location>
</feature>
<evidence type="ECO:0000256" key="2">
    <source>
        <dbReference type="SAM" id="SignalP"/>
    </source>
</evidence>
<feature type="compositionally biased region" description="Low complexity" evidence="1">
    <location>
        <begin position="252"/>
        <end position="272"/>
    </location>
</feature>
<feature type="compositionally biased region" description="Low complexity" evidence="1">
    <location>
        <begin position="309"/>
        <end position="345"/>
    </location>
</feature>
<evidence type="ECO:0000256" key="1">
    <source>
        <dbReference type="SAM" id="MobiDB-lite"/>
    </source>
</evidence>
<evidence type="ECO:0000313" key="4">
    <source>
        <dbReference type="Proteomes" id="UP000518255"/>
    </source>
</evidence>
<gene>
    <name evidence="3" type="ORF">H5R63_07880</name>
</gene>